<evidence type="ECO:0000313" key="4">
    <source>
        <dbReference type="EMBL" id="CAF0750822.1"/>
    </source>
</evidence>
<accession>A0A8S2CW42</accession>
<proteinExistence type="predicted"/>
<feature type="region of interest" description="Disordered" evidence="2">
    <location>
        <begin position="667"/>
        <end position="692"/>
    </location>
</feature>
<feature type="region of interest" description="Disordered" evidence="2">
    <location>
        <begin position="780"/>
        <end position="839"/>
    </location>
</feature>
<keyword evidence="1" id="KW-0863">Zinc-finger</keyword>
<dbReference type="PROSITE" id="PS00028">
    <property type="entry name" value="ZINC_FINGER_C2H2_1"/>
    <property type="match status" value="1"/>
</dbReference>
<comment type="caution">
    <text evidence="4">The sequence shown here is derived from an EMBL/GenBank/DDBJ whole genome shotgun (WGS) entry which is preliminary data.</text>
</comment>
<dbReference type="GO" id="GO:0008270">
    <property type="term" value="F:zinc ion binding"/>
    <property type="evidence" value="ECO:0007669"/>
    <property type="project" value="UniProtKB-KW"/>
</dbReference>
<keyword evidence="1" id="KW-0862">Zinc</keyword>
<feature type="region of interest" description="Disordered" evidence="2">
    <location>
        <begin position="303"/>
        <end position="324"/>
    </location>
</feature>
<gene>
    <name evidence="4" type="ORF">OVA965_LOCUS2000</name>
    <name evidence="5" type="ORF">TMI583_LOCUS2000</name>
</gene>
<name>A0A8S2CW42_9BILA</name>
<dbReference type="InterPro" id="IPR039136">
    <property type="entry name" value="NUFIP1-like"/>
</dbReference>
<dbReference type="EMBL" id="CAJNOK010000403">
    <property type="protein sequence ID" value="CAF0750822.1"/>
    <property type="molecule type" value="Genomic_DNA"/>
</dbReference>
<feature type="compositionally biased region" description="Basic residues" evidence="2">
    <location>
        <begin position="19"/>
        <end position="32"/>
    </location>
</feature>
<dbReference type="PANTHER" id="PTHR13309">
    <property type="entry name" value="NUCLEAR FRAGILE X MENTAL RETARDATION PROTEIN INTERACTING PROTEIN 1"/>
    <property type="match status" value="1"/>
</dbReference>
<dbReference type="Pfam" id="PF10453">
    <property type="entry name" value="NUFIP1"/>
    <property type="match status" value="1"/>
</dbReference>
<dbReference type="AlphaFoldDB" id="A0A8S2CW42"/>
<sequence>MGKHHRNHSSKNQDDLHPNHSRHKSRHSKKHAPSLISPASPPAIHQRSYSPSESPSNSLKRQRSDSNHRRQRSYYNSQSTPPGSSLSSPSPTSSLKQQQQLLKNTIEDPLFLINGGPKAKEFAETARKLLSNPDLDPATQQIVRAMAQAAVNVGKRLNGTNNGHEDGTTTTALLSPTLSTGSSSSISTTPQQPFSNSKHFSSNDTHLSMPTTPGNGEINEEFDFKRAIEDAMNLNQQGQIHEAQKLLNLIHEKMSHHKEHSHVQQHELLQCNNSETYNQSHTGEYQKHQQQMTLPFSYPPVANNTSHHLSPPMEHSSAQQPFMPSTQLSLPRLDQVHELLSNPTELQHILQKVFGGNKQPPLPSGSPPPLPIEPPPPFSSLNSSFNPAVDRPRINSYYHQNDQFNNSKMPPISLPHAPPVNAMNVPYRSQRTMPVPYNYQAPFASSSMPGTNLAYHQPISAPPISFLNRPPLPNPQFFPPTRQDRILPSQLSTVPLPPPPLPQFLDLQQDFHTHSNLSQPFDHSYQIRQTKPIVPISPPQQQSQTPYNSSLAFMQCASSSYSRPNLRLSTNHQQQNRCFSYKNKQNTKQNQAAFNNRSFSFLSTESNNNNNNNNYGSVMNNFDSSSFFESIAGGKNDSNLQPNNNLNDDNCYSDSDPGCSDLAEYEEGQISDHEDESQQQQQHSNIEGIDDELGGDDITKFPFRCDTCGVGFLNQHLHEKHVQSHVKCTESGCLYTASKKLVRIHHQNLHETGLWKRVGNLSTAEDIARYISERRKNYPTSENANKKMKYAEEKRERGDVLETRQFGRMKDRTMARSKDTEATSSSNASTATVSSTSINASSNLRPTLLERLLAPDIRHERNIVLQCIRHIVNNDFFGLEK</sequence>
<dbReference type="Proteomes" id="UP000682733">
    <property type="component" value="Unassembled WGS sequence"/>
</dbReference>
<feature type="compositionally biased region" description="Polar residues" evidence="2">
    <location>
        <begin position="190"/>
        <end position="214"/>
    </location>
</feature>
<feature type="compositionally biased region" description="Acidic residues" evidence="2">
    <location>
        <begin position="667"/>
        <end position="677"/>
    </location>
</feature>
<protein>
    <recommendedName>
        <fullName evidence="3">C2H2-type domain-containing protein</fullName>
    </recommendedName>
</protein>
<feature type="compositionally biased region" description="Low complexity" evidence="2">
    <location>
        <begin position="168"/>
        <end position="189"/>
    </location>
</feature>
<feature type="region of interest" description="Disordered" evidence="2">
    <location>
        <begin position="1"/>
        <end position="98"/>
    </location>
</feature>
<evidence type="ECO:0000259" key="3">
    <source>
        <dbReference type="PROSITE" id="PS50157"/>
    </source>
</evidence>
<dbReference type="EMBL" id="CAJOBA010000403">
    <property type="protein sequence ID" value="CAF3529496.1"/>
    <property type="molecule type" value="Genomic_DNA"/>
</dbReference>
<dbReference type="GO" id="GO:0000492">
    <property type="term" value="P:box C/D snoRNP assembly"/>
    <property type="evidence" value="ECO:0007669"/>
    <property type="project" value="TreeGrafter"/>
</dbReference>
<feature type="domain" description="C2H2-type" evidence="3">
    <location>
        <begin position="703"/>
        <end position="725"/>
    </location>
</feature>
<dbReference type="InterPro" id="IPR013087">
    <property type="entry name" value="Znf_C2H2_type"/>
</dbReference>
<keyword evidence="1" id="KW-0479">Metal-binding</keyword>
<feature type="compositionally biased region" description="Basic and acidic residues" evidence="2">
    <location>
        <begin position="808"/>
        <end position="821"/>
    </location>
</feature>
<dbReference type="PROSITE" id="PS50157">
    <property type="entry name" value="ZINC_FINGER_C2H2_2"/>
    <property type="match status" value="1"/>
</dbReference>
<organism evidence="4 6">
    <name type="scientific">Didymodactylos carnosus</name>
    <dbReference type="NCBI Taxonomy" id="1234261"/>
    <lineage>
        <taxon>Eukaryota</taxon>
        <taxon>Metazoa</taxon>
        <taxon>Spiralia</taxon>
        <taxon>Gnathifera</taxon>
        <taxon>Rotifera</taxon>
        <taxon>Eurotatoria</taxon>
        <taxon>Bdelloidea</taxon>
        <taxon>Philodinida</taxon>
        <taxon>Philodinidae</taxon>
        <taxon>Didymodactylos</taxon>
    </lineage>
</organism>
<dbReference type="GO" id="GO:0005634">
    <property type="term" value="C:nucleus"/>
    <property type="evidence" value="ECO:0007669"/>
    <property type="project" value="TreeGrafter"/>
</dbReference>
<evidence type="ECO:0000256" key="1">
    <source>
        <dbReference type="PROSITE-ProRule" id="PRU00042"/>
    </source>
</evidence>
<feature type="compositionally biased region" description="Low complexity" evidence="2">
    <location>
        <begin position="77"/>
        <end position="98"/>
    </location>
</feature>
<feature type="compositionally biased region" description="Basic and acidic residues" evidence="2">
    <location>
        <begin position="789"/>
        <end position="802"/>
    </location>
</feature>
<dbReference type="PANTHER" id="PTHR13309:SF0">
    <property type="entry name" value="FMR1-INTERACTING PROTEIN NUFIP1"/>
    <property type="match status" value="1"/>
</dbReference>
<feature type="region of interest" description="Disordered" evidence="2">
    <location>
        <begin position="156"/>
        <end position="215"/>
    </location>
</feature>
<dbReference type="GO" id="GO:0003723">
    <property type="term" value="F:RNA binding"/>
    <property type="evidence" value="ECO:0007669"/>
    <property type="project" value="InterPro"/>
</dbReference>
<feature type="compositionally biased region" description="Pro residues" evidence="2">
    <location>
        <begin position="360"/>
        <end position="378"/>
    </location>
</feature>
<evidence type="ECO:0000313" key="6">
    <source>
        <dbReference type="Proteomes" id="UP000677228"/>
    </source>
</evidence>
<feature type="compositionally biased region" description="Low complexity" evidence="2">
    <location>
        <begin position="822"/>
        <end position="839"/>
    </location>
</feature>
<dbReference type="SMART" id="SM00355">
    <property type="entry name" value="ZnF_C2H2"/>
    <property type="match status" value="2"/>
</dbReference>
<dbReference type="InterPro" id="IPR019496">
    <property type="entry name" value="NUFIP1_cons_dom"/>
</dbReference>
<reference evidence="4" key="1">
    <citation type="submission" date="2021-02" db="EMBL/GenBank/DDBJ databases">
        <authorList>
            <person name="Nowell W R."/>
        </authorList>
    </citation>
    <scope>NUCLEOTIDE SEQUENCE</scope>
</reference>
<feature type="compositionally biased region" description="Low complexity" evidence="2">
    <location>
        <begin position="33"/>
        <end position="58"/>
    </location>
</feature>
<dbReference type="Proteomes" id="UP000677228">
    <property type="component" value="Unassembled WGS sequence"/>
</dbReference>
<feature type="region of interest" description="Disordered" evidence="2">
    <location>
        <begin position="355"/>
        <end position="386"/>
    </location>
</feature>
<evidence type="ECO:0000256" key="2">
    <source>
        <dbReference type="SAM" id="MobiDB-lite"/>
    </source>
</evidence>
<evidence type="ECO:0000313" key="5">
    <source>
        <dbReference type="EMBL" id="CAF3529496.1"/>
    </source>
</evidence>
<feature type="compositionally biased region" description="Low complexity" evidence="2">
    <location>
        <begin position="678"/>
        <end position="687"/>
    </location>
</feature>